<dbReference type="EMBL" id="ACIO01000560">
    <property type="protein sequence ID" value="EFC96396.1"/>
    <property type="molecule type" value="Genomic_DNA"/>
</dbReference>
<organism evidence="1 2">
    <name type="scientific">Hungatella hathewayi DSM 13479</name>
    <dbReference type="NCBI Taxonomy" id="566550"/>
    <lineage>
        <taxon>Bacteria</taxon>
        <taxon>Bacillati</taxon>
        <taxon>Bacillota</taxon>
        <taxon>Clostridia</taxon>
        <taxon>Lachnospirales</taxon>
        <taxon>Lachnospiraceae</taxon>
        <taxon>Hungatella</taxon>
    </lineage>
</organism>
<comment type="caution">
    <text evidence="1">The sequence shown here is derived from an EMBL/GenBank/DDBJ whole genome shotgun (WGS) entry which is preliminary data.</text>
</comment>
<gene>
    <name evidence="1" type="ORF">CLOSTHATH_05413</name>
</gene>
<accession>D3AP61</accession>
<dbReference type="Proteomes" id="UP000004968">
    <property type="component" value="Unassembled WGS sequence"/>
</dbReference>
<sequence length="39" mass="4590">MRKQGGTEREFFCAGLFCDCEKGINCDMLTINNKLYRRQ</sequence>
<dbReference type="AlphaFoldDB" id="D3AP61"/>
<reference evidence="1 2" key="1">
    <citation type="submission" date="2010-01" db="EMBL/GenBank/DDBJ databases">
        <authorList>
            <person name="Weinstock G."/>
            <person name="Sodergren E."/>
            <person name="Clifton S."/>
            <person name="Fulton L."/>
            <person name="Fulton B."/>
            <person name="Courtney L."/>
            <person name="Fronick C."/>
            <person name="Harrison M."/>
            <person name="Strong C."/>
            <person name="Farmer C."/>
            <person name="Delahaunty K."/>
            <person name="Markovic C."/>
            <person name="Hall O."/>
            <person name="Minx P."/>
            <person name="Tomlinson C."/>
            <person name="Mitreva M."/>
            <person name="Nelson J."/>
            <person name="Hou S."/>
            <person name="Wollam A."/>
            <person name="Pepin K.H."/>
            <person name="Johnson M."/>
            <person name="Bhonagiri V."/>
            <person name="Nash W.E."/>
            <person name="Warren W."/>
            <person name="Chinwalla A."/>
            <person name="Mardis E.R."/>
            <person name="Wilson R.K."/>
        </authorList>
    </citation>
    <scope>NUCLEOTIDE SEQUENCE [LARGE SCALE GENOMIC DNA]</scope>
    <source>
        <strain evidence="1 2">DSM 13479</strain>
    </source>
</reference>
<proteinExistence type="predicted"/>
<evidence type="ECO:0000313" key="1">
    <source>
        <dbReference type="EMBL" id="EFC96396.1"/>
    </source>
</evidence>
<protein>
    <submittedName>
        <fullName evidence="1">Uncharacterized protein</fullName>
    </submittedName>
</protein>
<name>D3AP61_9FIRM</name>
<dbReference type="HOGENOM" id="CLU_3310975_0_0_9"/>
<evidence type="ECO:0000313" key="2">
    <source>
        <dbReference type="Proteomes" id="UP000004968"/>
    </source>
</evidence>